<dbReference type="InterPro" id="IPR044996">
    <property type="entry name" value="COQ10-like"/>
</dbReference>
<dbReference type="OrthoDB" id="292693at2759"/>
<comment type="similarity">
    <text evidence="1">Belongs to the COQ10 family.</text>
</comment>
<dbReference type="RefSeq" id="XP_028470938.1">
    <property type="nucleotide sequence ID" value="XM_028610398.1"/>
</dbReference>
<keyword evidence="7" id="KW-1185">Reference proteome</keyword>
<dbReference type="STRING" id="1314773.A0A3N2Q8Q0"/>
<name>A0A3N2Q8Q0_SODAK</name>
<accession>A0A3N2Q8Q0</accession>
<dbReference type="Proteomes" id="UP000272025">
    <property type="component" value="Unassembled WGS sequence"/>
</dbReference>
<feature type="domain" description="Coenzyme Q-binding protein COQ10 START" evidence="5">
    <location>
        <begin position="75"/>
        <end position="234"/>
    </location>
</feature>
<dbReference type="GO" id="GO:0005739">
    <property type="term" value="C:mitochondrion"/>
    <property type="evidence" value="ECO:0007669"/>
    <property type="project" value="TreeGrafter"/>
</dbReference>
<reference evidence="6 7" key="1">
    <citation type="journal article" date="2018" name="Mol. Ecol.">
        <title>The obligate alkalophilic soda-lake fungus Sodiomyces alkalinus has shifted to a protein diet.</title>
        <authorList>
            <person name="Grum-Grzhimaylo A.A."/>
            <person name="Falkoski D.L."/>
            <person name="van den Heuvel J."/>
            <person name="Valero-Jimenez C.A."/>
            <person name="Min B."/>
            <person name="Choi I.G."/>
            <person name="Lipzen A."/>
            <person name="Daum C.G."/>
            <person name="Aanen D.K."/>
            <person name="Tsang A."/>
            <person name="Henrissat B."/>
            <person name="Bilanenko E.N."/>
            <person name="de Vries R.P."/>
            <person name="van Kan J.A.L."/>
            <person name="Grigoriev I.V."/>
            <person name="Debets A.J.M."/>
        </authorList>
    </citation>
    <scope>NUCLEOTIDE SEQUENCE [LARGE SCALE GENOMIC DNA]</scope>
    <source>
        <strain evidence="6 7">F11</strain>
    </source>
</reference>
<evidence type="ECO:0000256" key="3">
    <source>
        <dbReference type="ARBA" id="ARBA00024947"/>
    </source>
</evidence>
<dbReference type="AlphaFoldDB" id="A0A3N2Q8Q0"/>
<comment type="function">
    <text evidence="3">Required for the function of coenzyme Q in the respiratory chain. May serve as a chaperone or may be involved in the transport of Q6 from its site of synthesis to the catalytic sites of the respiratory complexes.</text>
</comment>
<dbReference type="SUPFAM" id="SSF55961">
    <property type="entry name" value="Bet v1-like"/>
    <property type="match status" value="1"/>
</dbReference>
<feature type="region of interest" description="Disordered" evidence="4">
    <location>
        <begin position="104"/>
        <end position="123"/>
    </location>
</feature>
<evidence type="ECO:0000259" key="5">
    <source>
        <dbReference type="Pfam" id="PF03364"/>
    </source>
</evidence>
<dbReference type="GO" id="GO:0048039">
    <property type="term" value="F:ubiquinone binding"/>
    <property type="evidence" value="ECO:0007669"/>
    <property type="project" value="InterPro"/>
</dbReference>
<dbReference type="InterPro" id="IPR005031">
    <property type="entry name" value="COQ10_START"/>
</dbReference>
<dbReference type="InterPro" id="IPR023393">
    <property type="entry name" value="START-like_dom_sf"/>
</dbReference>
<evidence type="ECO:0000256" key="2">
    <source>
        <dbReference type="ARBA" id="ARBA00011814"/>
    </source>
</evidence>
<dbReference type="GO" id="GO:0045333">
    <property type="term" value="P:cellular respiration"/>
    <property type="evidence" value="ECO:0007669"/>
    <property type="project" value="InterPro"/>
</dbReference>
<comment type="subunit">
    <text evidence="2">Interacts with coenzyme Q.</text>
</comment>
<evidence type="ECO:0000313" key="7">
    <source>
        <dbReference type="Proteomes" id="UP000272025"/>
    </source>
</evidence>
<dbReference type="Gene3D" id="3.30.530.20">
    <property type="match status" value="1"/>
</dbReference>
<dbReference type="Pfam" id="PF03364">
    <property type="entry name" value="Polyketide_cyc"/>
    <property type="match status" value="1"/>
</dbReference>
<organism evidence="6 7">
    <name type="scientific">Sodiomyces alkalinus (strain CBS 110278 / VKM F-3762 / F11)</name>
    <name type="common">Alkaliphilic filamentous fungus</name>
    <dbReference type="NCBI Taxonomy" id="1314773"/>
    <lineage>
        <taxon>Eukaryota</taxon>
        <taxon>Fungi</taxon>
        <taxon>Dikarya</taxon>
        <taxon>Ascomycota</taxon>
        <taxon>Pezizomycotina</taxon>
        <taxon>Sordariomycetes</taxon>
        <taxon>Hypocreomycetidae</taxon>
        <taxon>Glomerellales</taxon>
        <taxon>Plectosphaerellaceae</taxon>
        <taxon>Sodiomyces</taxon>
    </lineage>
</organism>
<evidence type="ECO:0000313" key="6">
    <source>
        <dbReference type="EMBL" id="ROT43132.1"/>
    </source>
</evidence>
<evidence type="ECO:0000256" key="1">
    <source>
        <dbReference type="ARBA" id="ARBA00006885"/>
    </source>
</evidence>
<dbReference type="PANTHER" id="PTHR12901:SF10">
    <property type="entry name" value="COENZYME Q-BINDING PROTEIN COQ10, MITOCHONDRIAL"/>
    <property type="match status" value="1"/>
</dbReference>
<proteinExistence type="inferred from homology"/>
<dbReference type="EMBL" id="ML119051">
    <property type="protein sequence ID" value="ROT43132.1"/>
    <property type="molecule type" value="Genomic_DNA"/>
</dbReference>
<protein>
    <recommendedName>
        <fullName evidence="5">Coenzyme Q-binding protein COQ10 START domain-containing protein</fullName>
    </recommendedName>
</protein>
<gene>
    <name evidence="6" type="ORF">SODALDRAFT_327303</name>
</gene>
<dbReference type="PANTHER" id="PTHR12901">
    <property type="entry name" value="SPERM PROTEIN HOMOLOG"/>
    <property type="match status" value="1"/>
</dbReference>
<evidence type="ECO:0000256" key="4">
    <source>
        <dbReference type="SAM" id="MobiDB-lite"/>
    </source>
</evidence>
<sequence length="254" mass="27335">MSRRSVSRLATPLTHALSSLAPCTTPSFLFRGATTATTTLRHAAPRTTHSRRPFFTLPDLPSAPPQTLTASRILSYPTADLYTLISDVDSYSTFVPYCSHSRVTRWTTPPPGQSPDDPNSRPCPAQADLRVGWGGFEETFTSRLRCVPGQSVEAVSGAEIDGTGDHPGGAVFKSLVTRWTVQPLEHNMTAAGNEGTAATKVDLVIRFQFANPLYSAVSAAVSDKVAGVMVEAFEKRARWMLGAPRSSLTLNGNI</sequence>
<dbReference type="CDD" id="cd07813">
    <property type="entry name" value="COQ10p_like"/>
    <property type="match status" value="1"/>
</dbReference>
<dbReference type="GeneID" id="39578876"/>